<gene>
    <name evidence="1" type="ORF">SAMN04488009_2161</name>
</gene>
<comment type="caution">
    <text evidence="1">The sequence shown here is derived from an EMBL/GenBank/DDBJ whole genome shotgun (WGS) entry which is preliminary data.</text>
</comment>
<accession>A0ABY1SHW0</accession>
<name>A0ABY1SHW0_9FLAO</name>
<organism evidence="1 2">
    <name type="scientific">Maribacter sedimenticola</name>
    <dbReference type="NCBI Taxonomy" id="228956"/>
    <lineage>
        <taxon>Bacteria</taxon>
        <taxon>Pseudomonadati</taxon>
        <taxon>Bacteroidota</taxon>
        <taxon>Flavobacteriia</taxon>
        <taxon>Flavobacteriales</taxon>
        <taxon>Flavobacteriaceae</taxon>
        <taxon>Maribacter</taxon>
    </lineage>
</organism>
<dbReference type="Proteomes" id="UP000198337">
    <property type="component" value="Unassembled WGS sequence"/>
</dbReference>
<reference evidence="1 2" key="1">
    <citation type="submission" date="2017-06" db="EMBL/GenBank/DDBJ databases">
        <authorList>
            <person name="Varghese N."/>
            <person name="Submissions S."/>
        </authorList>
    </citation>
    <scope>NUCLEOTIDE SEQUENCE [LARGE SCALE GENOMIC DNA]</scope>
    <source>
        <strain evidence="1 2">DSM 19840</strain>
    </source>
</reference>
<evidence type="ECO:0000313" key="1">
    <source>
        <dbReference type="EMBL" id="SNR53002.1"/>
    </source>
</evidence>
<evidence type="ECO:0000313" key="2">
    <source>
        <dbReference type="Proteomes" id="UP000198337"/>
    </source>
</evidence>
<protein>
    <submittedName>
        <fullName evidence="1">Uncharacterized protein</fullName>
    </submittedName>
</protein>
<dbReference type="InterPro" id="IPR046219">
    <property type="entry name" value="DUF6252"/>
</dbReference>
<dbReference type="PROSITE" id="PS51257">
    <property type="entry name" value="PROKAR_LIPOPROTEIN"/>
    <property type="match status" value="1"/>
</dbReference>
<keyword evidence="2" id="KW-1185">Reference proteome</keyword>
<dbReference type="EMBL" id="FZNV01000003">
    <property type="protein sequence ID" value="SNR53002.1"/>
    <property type="molecule type" value="Genomic_DNA"/>
</dbReference>
<dbReference type="Pfam" id="PF19765">
    <property type="entry name" value="DUF6252"/>
    <property type="match status" value="1"/>
</dbReference>
<sequence>MLKAIMKNTYLFFTAVFLIVVIMISCEKDNTSEPDFISAKLENQNWDGRPEIIFDKETDTLSIRGVGNEQVIVLNLKYTGEGIYNLEKIRAIYYTTVGGDVITNWYNLGKDNSSKVTITEFDTNEKIVKGDFQVSVLNSTDELNFTNGKFKGIFREVTID</sequence>
<proteinExistence type="predicted"/>